<keyword evidence="14" id="KW-1185">Reference proteome</keyword>
<reference evidence="13" key="1">
    <citation type="submission" date="2023-07" db="EMBL/GenBank/DDBJ databases">
        <title>Genome content predicts the carbon catabolic preferences of heterotrophic bacteria.</title>
        <authorList>
            <person name="Gralka M."/>
        </authorList>
    </citation>
    <scope>NUCLEOTIDE SEQUENCE</scope>
    <source>
        <strain evidence="13">5G01</strain>
    </source>
</reference>
<evidence type="ECO:0000256" key="3">
    <source>
        <dbReference type="ARBA" id="ARBA00022448"/>
    </source>
</evidence>
<accession>A0ABT9ETD0</accession>
<keyword evidence="7 9" id="KW-0472">Membrane</keyword>
<keyword evidence="8 9" id="KW-0998">Cell outer membrane</keyword>
<name>A0ABT9ETD0_9GAMM</name>
<keyword evidence="6 10" id="KW-0798">TonB box</keyword>
<dbReference type="PROSITE" id="PS52016">
    <property type="entry name" value="TONB_DEPENDENT_REC_3"/>
    <property type="match status" value="1"/>
</dbReference>
<dbReference type="Proteomes" id="UP001177341">
    <property type="component" value="Unassembled WGS sequence"/>
</dbReference>
<comment type="subcellular location">
    <subcellularLocation>
        <location evidence="1 9">Cell outer membrane</location>
        <topology evidence="1 9">Multi-pass membrane protein</topology>
    </subcellularLocation>
</comment>
<feature type="domain" description="TonB-dependent receptor plug" evidence="12">
    <location>
        <begin position="39"/>
        <end position="133"/>
    </location>
</feature>
<dbReference type="Pfam" id="PF00593">
    <property type="entry name" value="TonB_dep_Rec_b-barrel"/>
    <property type="match status" value="1"/>
</dbReference>
<evidence type="ECO:0000313" key="14">
    <source>
        <dbReference type="Proteomes" id="UP001177341"/>
    </source>
</evidence>
<comment type="similarity">
    <text evidence="2 9 10">Belongs to the TonB-dependent receptor family.</text>
</comment>
<feature type="domain" description="TonB-dependent receptor-like beta-barrel" evidence="11">
    <location>
        <begin position="257"/>
        <end position="607"/>
    </location>
</feature>
<organism evidence="13 14">
    <name type="scientific">Neptunomonas phycophila</name>
    <dbReference type="NCBI Taxonomy" id="1572645"/>
    <lineage>
        <taxon>Bacteria</taxon>
        <taxon>Pseudomonadati</taxon>
        <taxon>Pseudomonadota</taxon>
        <taxon>Gammaproteobacteria</taxon>
        <taxon>Oceanospirillales</taxon>
        <taxon>Oceanospirillaceae</taxon>
        <taxon>Neptunomonas</taxon>
    </lineage>
</organism>
<dbReference type="InterPro" id="IPR036942">
    <property type="entry name" value="Beta-barrel_TonB_sf"/>
</dbReference>
<keyword evidence="5 9" id="KW-0812">Transmembrane</keyword>
<evidence type="ECO:0000259" key="12">
    <source>
        <dbReference type="Pfam" id="PF07715"/>
    </source>
</evidence>
<keyword evidence="13" id="KW-0675">Receptor</keyword>
<dbReference type="Gene3D" id="2.40.170.20">
    <property type="entry name" value="TonB-dependent receptor, beta-barrel domain"/>
    <property type="match status" value="1"/>
</dbReference>
<dbReference type="PANTHER" id="PTHR30069">
    <property type="entry name" value="TONB-DEPENDENT OUTER MEMBRANE RECEPTOR"/>
    <property type="match status" value="1"/>
</dbReference>
<dbReference type="Pfam" id="PF07715">
    <property type="entry name" value="Plug"/>
    <property type="match status" value="1"/>
</dbReference>
<dbReference type="SUPFAM" id="SSF56935">
    <property type="entry name" value="Porins"/>
    <property type="match status" value="1"/>
</dbReference>
<sequence>MAVACLTTFTAPTVLADSAVVDMDALIIIDQITSDVDGQINQEQISSTQANDMADIFSQDAAVSAGGSVQMSQKIYVRNIGEDNLNITIDGAEQAGAVFHHAGRISIEPELLKQVDIETGAGEATSGFGALGGSVHFVTKDPTDLLEAGKQVGALVKSTYFDNSHGFKNSVTVFGEDAQGRLGGMLSVVRSDLDNVTDGDGNKLDGTEDQKTLMYGKLVGYLTDEQYLSLSYESVAEEGDVLYKPELVASARNVPEPTTADRDTAIFNYEYTPFDNDLLDISFNLYHTKTSQSREYSSVEYSGHVKTWGATLKNTSAFADHELTYGVNYRDDESKLHDVDAEPSYFSETGQVWGIFIQDHYTVNDQWSLTAGARFDDFSITDASDQKLSDNGFSFNAGARYQLTPAWAISAGYAEALRGPEVKDAFKLSSGSNASDLGAETSKNIELGVDYQVSGFNMAAGVFYSRIYNPVGGLLPWSRVSENLDDPIKSAGFYARLGMQIEALSLSASLISADTEVDGQPVTRYVYGSGANSIGDTLATDVHYQFSPRWMAGWNAEFVRGIHDIKLDVGSDQLNADKPGYGIHDVYVHWKPMGNDQLKVALSVNNLFDKQYLSHASVEDFTGSPGWEGIVGSPESGRDIRVSVSGRF</sequence>
<dbReference type="EMBL" id="JAUYVO010000004">
    <property type="protein sequence ID" value="MDP2522321.1"/>
    <property type="molecule type" value="Genomic_DNA"/>
</dbReference>
<keyword evidence="3 9" id="KW-0813">Transport</keyword>
<dbReference type="InterPro" id="IPR000531">
    <property type="entry name" value="Beta-barrel_TonB"/>
</dbReference>
<evidence type="ECO:0000259" key="11">
    <source>
        <dbReference type="Pfam" id="PF00593"/>
    </source>
</evidence>
<proteinExistence type="inferred from homology"/>
<dbReference type="InterPro" id="IPR037066">
    <property type="entry name" value="Plug_dom_sf"/>
</dbReference>
<evidence type="ECO:0000256" key="7">
    <source>
        <dbReference type="ARBA" id="ARBA00023136"/>
    </source>
</evidence>
<keyword evidence="4 9" id="KW-1134">Transmembrane beta strand</keyword>
<comment type="caution">
    <text evidence="13">The sequence shown here is derived from an EMBL/GenBank/DDBJ whole genome shotgun (WGS) entry which is preliminary data.</text>
</comment>
<evidence type="ECO:0000256" key="2">
    <source>
        <dbReference type="ARBA" id="ARBA00009810"/>
    </source>
</evidence>
<evidence type="ECO:0000256" key="10">
    <source>
        <dbReference type="RuleBase" id="RU003357"/>
    </source>
</evidence>
<dbReference type="RefSeq" id="WP_305450472.1">
    <property type="nucleotide sequence ID" value="NZ_JAUYVO010000004.1"/>
</dbReference>
<dbReference type="Gene3D" id="2.170.130.10">
    <property type="entry name" value="TonB-dependent receptor, plug domain"/>
    <property type="match status" value="1"/>
</dbReference>
<evidence type="ECO:0000256" key="9">
    <source>
        <dbReference type="PROSITE-ProRule" id="PRU01360"/>
    </source>
</evidence>
<dbReference type="InterPro" id="IPR012910">
    <property type="entry name" value="Plug_dom"/>
</dbReference>
<dbReference type="PANTHER" id="PTHR30069:SF41">
    <property type="entry name" value="HEME_HEMOPEXIN UTILIZATION PROTEIN C"/>
    <property type="match status" value="1"/>
</dbReference>
<evidence type="ECO:0000256" key="4">
    <source>
        <dbReference type="ARBA" id="ARBA00022452"/>
    </source>
</evidence>
<evidence type="ECO:0000256" key="6">
    <source>
        <dbReference type="ARBA" id="ARBA00023077"/>
    </source>
</evidence>
<evidence type="ECO:0000256" key="1">
    <source>
        <dbReference type="ARBA" id="ARBA00004571"/>
    </source>
</evidence>
<evidence type="ECO:0000256" key="5">
    <source>
        <dbReference type="ARBA" id="ARBA00022692"/>
    </source>
</evidence>
<protein>
    <submittedName>
        <fullName evidence="13">TonB-dependent receptor</fullName>
    </submittedName>
</protein>
<evidence type="ECO:0000256" key="8">
    <source>
        <dbReference type="ARBA" id="ARBA00023237"/>
    </source>
</evidence>
<gene>
    <name evidence="13" type="ORF">Q8W30_07010</name>
</gene>
<dbReference type="InterPro" id="IPR039426">
    <property type="entry name" value="TonB-dep_rcpt-like"/>
</dbReference>
<evidence type="ECO:0000313" key="13">
    <source>
        <dbReference type="EMBL" id="MDP2522321.1"/>
    </source>
</evidence>